<accession>A0A0F8YY56</accession>
<reference evidence="1" key="1">
    <citation type="journal article" date="2015" name="Nature">
        <title>Complex archaea that bridge the gap between prokaryotes and eukaryotes.</title>
        <authorList>
            <person name="Spang A."/>
            <person name="Saw J.H."/>
            <person name="Jorgensen S.L."/>
            <person name="Zaremba-Niedzwiedzka K."/>
            <person name="Martijn J."/>
            <person name="Lind A.E."/>
            <person name="van Eijk R."/>
            <person name="Schleper C."/>
            <person name="Guy L."/>
            <person name="Ettema T.J."/>
        </authorList>
    </citation>
    <scope>NUCLEOTIDE SEQUENCE</scope>
</reference>
<gene>
    <name evidence="1" type="ORF">LCGC14_2763920</name>
</gene>
<dbReference type="EMBL" id="LAZR01050875">
    <property type="protein sequence ID" value="KKK86372.1"/>
    <property type="molecule type" value="Genomic_DNA"/>
</dbReference>
<name>A0A0F8YY56_9ZZZZ</name>
<sequence>LEELRQDIDDLRYYKQVMRTENGYHLGFGLATEQAWEEYYAAKVALGDAFRSDKCRAIVEEGFGHPLER</sequence>
<comment type="caution">
    <text evidence="1">The sequence shown here is derived from an EMBL/GenBank/DDBJ whole genome shotgun (WGS) entry which is preliminary data.</text>
</comment>
<feature type="non-terminal residue" evidence="1">
    <location>
        <position position="1"/>
    </location>
</feature>
<evidence type="ECO:0000313" key="1">
    <source>
        <dbReference type="EMBL" id="KKK86372.1"/>
    </source>
</evidence>
<organism evidence="1">
    <name type="scientific">marine sediment metagenome</name>
    <dbReference type="NCBI Taxonomy" id="412755"/>
    <lineage>
        <taxon>unclassified sequences</taxon>
        <taxon>metagenomes</taxon>
        <taxon>ecological metagenomes</taxon>
    </lineage>
</organism>
<proteinExistence type="predicted"/>
<dbReference type="AlphaFoldDB" id="A0A0F8YY56"/>
<protein>
    <submittedName>
        <fullName evidence="1">Uncharacterized protein</fullName>
    </submittedName>
</protein>